<keyword evidence="1" id="KW-0328">Glycosyltransferase</keyword>
<dbReference type="GO" id="GO:0016757">
    <property type="term" value="F:glycosyltransferase activity"/>
    <property type="evidence" value="ECO:0007669"/>
    <property type="project" value="UniProtKB-KW"/>
</dbReference>
<dbReference type="EC" id="2.4.2.52" evidence="1"/>
<dbReference type="PANTHER" id="PTHR42280:SF1">
    <property type="entry name" value="CITG FAMILY PROTEIN"/>
    <property type="match status" value="1"/>
</dbReference>
<dbReference type="GO" id="GO:0046917">
    <property type="term" value="F:triphosphoribosyl-dephospho-CoA synthase activity"/>
    <property type="evidence" value="ECO:0007669"/>
    <property type="project" value="UniProtKB-EC"/>
</dbReference>
<reference evidence="1 2" key="1">
    <citation type="submission" date="2024-08" db="EMBL/GenBank/DDBJ databases">
        <title>Halobellus sp. MBLA0158 whole genome sequence.</title>
        <authorList>
            <person name="Hwang C.Y."/>
            <person name="Cho E.-S."/>
            <person name="Seo M.-J."/>
        </authorList>
    </citation>
    <scope>NUCLEOTIDE SEQUENCE [LARGE SCALE GENOMIC DNA]</scope>
    <source>
        <strain evidence="1 2">MBLA0158</strain>
    </source>
</reference>
<dbReference type="AlphaFoldDB" id="A0ABD5MJ03"/>
<evidence type="ECO:0000313" key="1">
    <source>
        <dbReference type="EMBL" id="MFA1611981.1"/>
    </source>
</evidence>
<dbReference type="EMBL" id="JBGNYA010000001">
    <property type="protein sequence ID" value="MFA1611981.1"/>
    <property type="molecule type" value="Genomic_DNA"/>
</dbReference>
<dbReference type="Gene3D" id="1.10.4200.10">
    <property type="entry name" value="Triphosphoribosyl-dephospho-CoA protein"/>
    <property type="match status" value="1"/>
</dbReference>
<sequence length="290" mass="29935">MNPPNSGAGERSPAENAQLALLLDVAAAPKPGNVDRDHDHADLRVEHFLAGAVGAAPGLRRAAAGAPVGLAFERAVAGMARRAGTNTQFGSLLLLVPLVRAAADGGAEDHSLSPDGAADVVAATTVADAADFYRAFEHVEVAVDDPPPGMDALDVRRGADAIPVVRERELTLAEILARSEGDGNAREWATGFERTFETARAIADGDGPLPGRISRAFVDRLARTEDTLVQTVHGPDVAAAVRERAAEARGDPDAVAELDADLVDAGINPGTTADLVTAATFVALERGVEV</sequence>
<gene>
    <name evidence="1" type="ORF">OS889_13315</name>
</gene>
<protein>
    <submittedName>
        <fullName evidence="1">Triphosphoribosyl-dephospho-CoA synthase</fullName>
        <ecNumber evidence="1">2.4.2.52</ecNumber>
    </submittedName>
</protein>
<dbReference type="PANTHER" id="PTHR42280">
    <property type="entry name" value="CITG FAMILY PROTEIN"/>
    <property type="match status" value="1"/>
</dbReference>
<keyword evidence="1" id="KW-0808">Transferase</keyword>
<accession>A0ABD5MJ03</accession>
<dbReference type="Pfam" id="PF01874">
    <property type="entry name" value="CitG"/>
    <property type="match status" value="1"/>
</dbReference>
<name>A0ABD5MJ03_9EURY</name>
<dbReference type="Proteomes" id="UP001570511">
    <property type="component" value="Unassembled WGS sequence"/>
</dbReference>
<proteinExistence type="predicted"/>
<dbReference type="RefSeq" id="WP_372390492.1">
    <property type="nucleotide sequence ID" value="NZ_JBGNYA010000001.1"/>
</dbReference>
<keyword evidence="2" id="KW-1185">Reference proteome</keyword>
<dbReference type="InterPro" id="IPR002736">
    <property type="entry name" value="CitG"/>
</dbReference>
<organism evidence="1 2">
    <name type="scientific">Halobellus rubicundus</name>
    <dbReference type="NCBI Taxonomy" id="2996466"/>
    <lineage>
        <taxon>Archaea</taxon>
        <taxon>Methanobacteriati</taxon>
        <taxon>Methanobacteriota</taxon>
        <taxon>Stenosarchaea group</taxon>
        <taxon>Halobacteria</taxon>
        <taxon>Halobacteriales</taxon>
        <taxon>Haloferacaceae</taxon>
        <taxon>Halobellus</taxon>
    </lineage>
</organism>
<comment type="caution">
    <text evidence="1">The sequence shown here is derived from an EMBL/GenBank/DDBJ whole genome shotgun (WGS) entry which is preliminary data.</text>
</comment>
<evidence type="ECO:0000313" key="2">
    <source>
        <dbReference type="Proteomes" id="UP001570511"/>
    </source>
</evidence>